<organism evidence="1 2">
    <name type="scientific">Canavalia gladiata</name>
    <name type="common">Sword bean</name>
    <name type="synonym">Dolichos gladiatus</name>
    <dbReference type="NCBI Taxonomy" id="3824"/>
    <lineage>
        <taxon>Eukaryota</taxon>
        <taxon>Viridiplantae</taxon>
        <taxon>Streptophyta</taxon>
        <taxon>Embryophyta</taxon>
        <taxon>Tracheophyta</taxon>
        <taxon>Spermatophyta</taxon>
        <taxon>Magnoliopsida</taxon>
        <taxon>eudicotyledons</taxon>
        <taxon>Gunneridae</taxon>
        <taxon>Pentapetalae</taxon>
        <taxon>rosids</taxon>
        <taxon>fabids</taxon>
        <taxon>Fabales</taxon>
        <taxon>Fabaceae</taxon>
        <taxon>Papilionoideae</taxon>
        <taxon>50 kb inversion clade</taxon>
        <taxon>NPAAA clade</taxon>
        <taxon>indigoferoid/millettioid clade</taxon>
        <taxon>Phaseoleae</taxon>
        <taxon>Canavalia</taxon>
    </lineage>
</organism>
<evidence type="ECO:0000313" key="2">
    <source>
        <dbReference type="Proteomes" id="UP001367508"/>
    </source>
</evidence>
<proteinExistence type="predicted"/>
<dbReference type="Proteomes" id="UP001367508">
    <property type="component" value="Unassembled WGS sequence"/>
</dbReference>
<evidence type="ECO:0000313" key="1">
    <source>
        <dbReference type="EMBL" id="KAK7324083.1"/>
    </source>
</evidence>
<dbReference type="AlphaFoldDB" id="A0AAN9KZ55"/>
<keyword evidence="2" id="KW-1185">Reference proteome</keyword>
<name>A0AAN9KZ55_CANGL</name>
<dbReference type="EMBL" id="JAYMYQ010000006">
    <property type="protein sequence ID" value="KAK7324083.1"/>
    <property type="molecule type" value="Genomic_DNA"/>
</dbReference>
<comment type="caution">
    <text evidence="1">The sequence shown here is derived from an EMBL/GenBank/DDBJ whole genome shotgun (WGS) entry which is preliminary data.</text>
</comment>
<protein>
    <submittedName>
        <fullName evidence="1">Uncharacterized protein</fullName>
    </submittedName>
</protein>
<accession>A0AAN9KZ55</accession>
<sequence length="92" mass="9980">MLFKNGKIPSKVDNLFQVLNVGFIKTKDAGYPRDCNIIGLNSSAEPEPTQGRAVEICPNRASWSSGIFGIGIYIDAQSRFIEGSNLNVFGGE</sequence>
<reference evidence="1 2" key="1">
    <citation type="submission" date="2024-01" db="EMBL/GenBank/DDBJ databases">
        <title>The genomes of 5 underutilized Papilionoideae crops provide insights into root nodulation and disease resistanc.</title>
        <authorList>
            <person name="Jiang F."/>
        </authorList>
    </citation>
    <scope>NUCLEOTIDE SEQUENCE [LARGE SCALE GENOMIC DNA]</scope>
    <source>
        <strain evidence="1">LVBAO_FW01</strain>
        <tissue evidence="1">Leaves</tissue>
    </source>
</reference>
<gene>
    <name evidence="1" type="ORF">VNO77_27602</name>
</gene>